<dbReference type="HOGENOM" id="CLU_1578327_0_0_1"/>
<organism evidence="2 3">
    <name type="scientific">Ceriporiopsis subvermispora (strain B)</name>
    <name type="common">White-rot fungus</name>
    <name type="synonym">Gelatoporia subvermispora</name>
    <dbReference type="NCBI Taxonomy" id="914234"/>
    <lineage>
        <taxon>Eukaryota</taxon>
        <taxon>Fungi</taxon>
        <taxon>Dikarya</taxon>
        <taxon>Basidiomycota</taxon>
        <taxon>Agaricomycotina</taxon>
        <taxon>Agaricomycetes</taxon>
        <taxon>Polyporales</taxon>
        <taxon>Gelatoporiaceae</taxon>
        <taxon>Gelatoporia</taxon>
    </lineage>
</organism>
<keyword evidence="3" id="KW-1185">Reference proteome</keyword>
<sequence length="169" mass="19172">MSHLSGRAWPKEVEVVVDSEPEREEQRRQAKLRKKRKKKQESFKDVIEITDDDTNSSAGSKSKRSRASPKLNSHSDVGKSYSAVYQKYRSNDPNVESSPGTEQDSATSPPTTMSNVTDPASMMLIAPSFPPFVSCWYCRVPPRSSFKTKRNLTPPIVKEERKKMETVYN</sequence>
<dbReference type="EMBL" id="KB445792">
    <property type="protein sequence ID" value="EMD40679.1"/>
    <property type="molecule type" value="Genomic_DNA"/>
</dbReference>
<evidence type="ECO:0000256" key="1">
    <source>
        <dbReference type="SAM" id="MobiDB-lite"/>
    </source>
</evidence>
<evidence type="ECO:0000313" key="2">
    <source>
        <dbReference type="EMBL" id="EMD40679.1"/>
    </source>
</evidence>
<name>M2PV72_CERS8</name>
<dbReference type="Proteomes" id="UP000016930">
    <property type="component" value="Unassembled WGS sequence"/>
</dbReference>
<feature type="region of interest" description="Disordered" evidence="1">
    <location>
        <begin position="1"/>
        <end position="119"/>
    </location>
</feature>
<evidence type="ECO:0000313" key="3">
    <source>
        <dbReference type="Proteomes" id="UP000016930"/>
    </source>
</evidence>
<protein>
    <submittedName>
        <fullName evidence="2">Uncharacterized protein</fullName>
    </submittedName>
</protein>
<dbReference type="AlphaFoldDB" id="M2PV72"/>
<proteinExistence type="predicted"/>
<gene>
    <name evidence="2" type="ORF">CERSUDRAFT_91417</name>
</gene>
<reference evidence="2 3" key="1">
    <citation type="journal article" date="2012" name="Proc. Natl. Acad. Sci. U.S.A.">
        <title>Comparative genomics of Ceriporiopsis subvermispora and Phanerochaete chrysosporium provide insight into selective ligninolysis.</title>
        <authorList>
            <person name="Fernandez-Fueyo E."/>
            <person name="Ruiz-Duenas F.J."/>
            <person name="Ferreira P."/>
            <person name="Floudas D."/>
            <person name="Hibbett D.S."/>
            <person name="Canessa P."/>
            <person name="Larrondo L.F."/>
            <person name="James T.Y."/>
            <person name="Seelenfreund D."/>
            <person name="Lobos S."/>
            <person name="Polanco R."/>
            <person name="Tello M."/>
            <person name="Honda Y."/>
            <person name="Watanabe T."/>
            <person name="Watanabe T."/>
            <person name="Ryu J.S."/>
            <person name="Kubicek C.P."/>
            <person name="Schmoll M."/>
            <person name="Gaskell J."/>
            <person name="Hammel K.E."/>
            <person name="St John F.J."/>
            <person name="Vanden Wymelenberg A."/>
            <person name="Sabat G."/>
            <person name="Splinter BonDurant S."/>
            <person name="Syed K."/>
            <person name="Yadav J.S."/>
            <person name="Doddapaneni H."/>
            <person name="Subramanian V."/>
            <person name="Lavin J.L."/>
            <person name="Oguiza J.A."/>
            <person name="Perez G."/>
            <person name="Pisabarro A.G."/>
            <person name="Ramirez L."/>
            <person name="Santoyo F."/>
            <person name="Master E."/>
            <person name="Coutinho P.M."/>
            <person name="Henrissat B."/>
            <person name="Lombard V."/>
            <person name="Magnuson J.K."/>
            <person name="Kuees U."/>
            <person name="Hori C."/>
            <person name="Igarashi K."/>
            <person name="Samejima M."/>
            <person name="Held B.W."/>
            <person name="Barry K.W."/>
            <person name="LaButti K.M."/>
            <person name="Lapidus A."/>
            <person name="Lindquist E.A."/>
            <person name="Lucas S.M."/>
            <person name="Riley R."/>
            <person name="Salamov A.A."/>
            <person name="Hoffmeister D."/>
            <person name="Schwenk D."/>
            <person name="Hadar Y."/>
            <person name="Yarden O."/>
            <person name="de Vries R.P."/>
            <person name="Wiebenga A."/>
            <person name="Stenlid J."/>
            <person name="Eastwood D."/>
            <person name="Grigoriev I.V."/>
            <person name="Berka R.M."/>
            <person name="Blanchette R.A."/>
            <person name="Kersten P."/>
            <person name="Martinez A.T."/>
            <person name="Vicuna R."/>
            <person name="Cullen D."/>
        </authorList>
    </citation>
    <scope>NUCLEOTIDE SEQUENCE [LARGE SCALE GENOMIC DNA]</scope>
    <source>
        <strain evidence="2 3">B</strain>
    </source>
</reference>
<feature type="compositionally biased region" description="Polar residues" evidence="1">
    <location>
        <begin position="91"/>
        <end position="118"/>
    </location>
</feature>
<accession>M2PV72</accession>
<feature type="compositionally biased region" description="Basic residues" evidence="1">
    <location>
        <begin position="29"/>
        <end position="39"/>
    </location>
</feature>